<organism evidence="5 6">
    <name type="scientific">Adonisia turfae CCMR0081</name>
    <dbReference type="NCBI Taxonomy" id="2292702"/>
    <lineage>
        <taxon>Bacteria</taxon>
        <taxon>Bacillati</taxon>
        <taxon>Cyanobacteriota</taxon>
        <taxon>Adonisia</taxon>
        <taxon>Adonisia turfae</taxon>
    </lineage>
</organism>
<keyword evidence="2" id="KW-0378">Hydrolase</keyword>
<evidence type="ECO:0000256" key="3">
    <source>
        <dbReference type="ARBA" id="ARBA00022839"/>
    </source>
</evidence>
<keyword evidence="3 5" id="KW-0269">Exonuclease</keyword>
<keyword evidence="1" id="KW-0540">Nuclease</keyword>
<dbReference type="PANTHER" id="PTHR30231">
    <property type="entry name" value="DNA POLYMERASE III SUBUNIT EPSILON"/>
    <property type="match status" value="1"/>
</dbReference>
<dbReference type="CDD" id="cd06127">
    <property type="entry name" value="DEDDh"/>
    <property type="match status" value="1"/>
</dbReference>
<reference evidence="5 6" key="1">
    <citation type="journal article" date="2020" name="Microb. Ecol.">
        <title>Ecogenomics of the Marine Benthic Filamentous Cyanobacterium Adonisia.</title>
        <authorList>
            <person name="Walter J.M."/>
            <person name="Coutinho F.H."/>
            <person name="Leomil L."/>
            <person name="Hargreaves P.I."/>
            <person name="Campeao M.E."/>
            <person name="Vieira V.V."/>
            <person name="Silva B.S."/>
            <person name="Fistarol G.O."/>
            <person name="Salomon P.S."/>
            <person name="Sawabe T."/>
            <person name="Mino S."/>
            <person name="Hosokawa M."/>
            <person name="Miyashita H."/>
            <person name="Maruyama F."/>
            <person name="van Verk M.C."/>
            <person name="Dutilh B.E."/>
            <person name="Thompson C.C."/>
            <person name="Thompson F.L."/>
        </authorList>
    </citation>
    <scope>NUCLEOTIDE SEQUENCE [LARGE SCALE GENOMIC DNA]</scope>
    <source>
        <strain evidence="5 6">CCMR0081</strain>
    </source>
</reference>
<evidence type="ECO:0000256" key="1">
    <source>
        <dbReference type="ARBA" id="ARBA00022722"/>
    </source>
</evidence>
<name>A0A6M0RMS7_9CYAN</name>
<sequence>MGDAQATIKLTVYNWWGEPNSPPEHLKTKRQLGSLGLKPVQPVGVIHTLKYDCYLYDPNDIASAQPKRKCSPAQLAALERGRKKSHFKKLYREYSADFWIEYDRINAVNWAREQLKNPNLLILDIETTGLKKTAHIIEIAIINGKGETLLNSLCQPVGHWTIDPGAIAIHGIQSEQLSEAPSFGDLYSTIKLLLKDSFVLIYGSQLDNQVLETGCKLCEQPALQYQSDCLMLWYSQWRGDWSSYHGDYRWQALGGGHRALADCQTALTRLQEIADDSSEFQYPIDLVQAAEDAGVELAATPDY</sequence>
<dbReference type="PANTHER" id="PTHR30231:SF4">
    <property type="entry name" value="PROTEIN NEN2"/>
    <property type="match status" value="1"/>
</dbReference>
<feature type="domain" description="Exonuclease" evidence="4">
    <location>
        <begin position="119"/>
        <end position="279"/>
    </location>
</feature>
<dbReference type="InterPro" id="IPR013520">
    <property type="entry name" value="Ribonucl_H"/>
</dbReference>
<dbReference type="Proteomes" id="UP000481033">
    <property type="component" value="Unassembled WGS sequence"/>
</dbReference>
<evidence type="ECO:0000256" key="2">
    <source>
        <dbReference type="ARBA" id="ARBA00022801"/>
    </source>
</evidence>
<dbReference type="Gene3D" id="3.30.420.10">
    <property type="entry name" value="Ribonuclease H-like superfamily/Ribonuclease H"/>
    <property type="match status" value="1"/>
</dbReference>
<evidence type="ECO:0000259" key="4">
    <source>
        <dbReference type="SMART" id="SM00479"/>
    </source>
</evidence>
<protein>
    <submittedName>
        <fullName evidence="5">3'-5' exonuclease</fullName>
    </submittedName>
</protein>
<dbReference type="EMBL" id="QXHD01000004">
    <property type="protein sequence ID" value="NEZ57587.1"/>
    <property type="molecule type" value="Genomic_DNA"/>
</dbReference>
<dbReference type="InterPro" id="IPR012337">
    <property type="entry name" value="RNaseH-like_sf"/>
</dbReference>
<accession>A0A6M0RMS7</accession>
<keyword evidence="6" id="KW-1185">Reference proteome</keyword>
<dbReference type="GO" id="GO:0008408">
    <property type="term" value="F:3'-5' exonuclease activity"/>
    <property type="evidence" value="ECO:0007669"/>
    <property type="project" value="TreeGrafter"/>
</dbReference>
<proteinExistence type="predicted"/>
<evidence type="ECO:0000313" key="5">
    <source>
        <dbReference type="EMBL" id="NEZ57587.1"/>
    </source>
</evidence>
<evidence type="ECO:0000313" key="6">
    <source>
        <dbReference type="Proteomes" id="UP000481033"/>
    </source>
</evidence>
<dbReference type="Pfam" id="PF00929">
    <property type="entry name" value="RNase_T"/>
    <property type="match status" value="1"/>
</dbReference>
<dbReference type="SUPFAM" id="SSF53098">
    <property type="entry name" value="Ribonuclease H-like"/>
    <property type="match status" value="1"/>
</dbReference>
<dbReference type="AlphaFoldDB" id="A0A6M0RMS7"/>
<comment type="caution">
    <text evidence="5">The sequence shown here is derived from an EMBL/GenBank/DDBJ whole genome shotgun (WGS) entry which is preliminary data.</text>
</comment>
<dbReference type="InterPro" id="IPR036397">
    <property type="entry name" value="RNaseH_sf"/>
</dbReference>
<dbReference type="SMART" id="SM00479">
    <property type="entry name" value="EXOIII"/>
    <property type="match status" value="1"/>
</dbReference>
<gene>
    <name evidence="5" type="ORF">DXZ20_18345</name>
</gene>
<dbReference type="GO" id="GO:0003676">
    <property type="term" value="F:nucleic acid binding"/>
    <property type="evidence" value="ECO:0007669"/>
    <property type="project" value="InterPro"/>
</dbReference>